<evidence type="ECO:0000259" key="7">
    <source>
        <dbReference type="Pfam" id="PF00849"/>
    </source>
</evidence>
<feature type="active site" evidence="4">
    <location>
        <position position="138"/>
    </location>
</feature>
<dbReference type="InterPro" id="IPR050188">
    <property type="entry name" value="RluA_PseudoU_synthase"/>
</dbReference>
<sequence>MKKRNVINKPEAEWTVEEPAALLEYLFEKMPSRSRKAVKGILSRGQISVNGETTTQFDDALKPGDRVEMETRTGKHDAKIRGLKILHEDQDIIVIDKEAGILSIASEKENQMTAYRQLSDYLQKVHPKNRIFVVHRLDRDTSGVMIFAKNKQVQQKLQNDWGSIVSERTYIALVEGKVEKGGTVTSWLSENKALIMRSSQNPEKGKKAITHYKVLRSNNHFSLLQVNLETGRKNQVRVHMQDIGHPIVRDKKYGAQTNPIKRMGLHAQALEFKHPATDEYVRFESKAPAAFSRLFKK</sequence>
<dbReference type="PANTHER" id="PTHR21600:SF44">
    <property type="entry name" value="RIBOSOMAL LARGE SUBUNIT PSEUDOURIDINE SYNTHASE D"/>
    <property type="match status" value="1"/>
</dbReference>
<proteinExistence type="inferred from homology"/>
<dbReference type="PROSITE" id="PS01129">
    <property type="entry name" value="PSI_RLU"/>
    <property type="match status" value="1"/>
</dbReference>
<dbReference type="STRING" id="1123231.SAMN02745189_00243"/>
<dbReference type="InterPro" id="IPR006145">
    <property type="entry name" value="PsdUridine_synth_RsuA/RluA"/>
</dbReference>
<keyword evidence="5" id="KW-0694">RNA-binding</keyword>
<dbReference type="CDD" id="cd02869">
    <property type="entry name" value="PseudoU_synth_RluA_like"/>
    <property type="match status" value="1"/>
</dbReference>
<dbReference type="PROSITE" id="PS50889">
    <property type="entry name" value="S4"/>
    <property type="match status" value="1"/>
</dbReference>
<accession>A0A1M7ASY8</accession>
<dbReference type="EMBL" id="FRCF01000002">
    <property type="protein sequence ID" value="SHL45757.1"/>
    <property type="molecule type" value="Genomic_DNA"/>
</dbReference>
<comment type="similarity">
    <text evidence="2 6">Belongs to the pseudouridine synthase RluA family.</text>
</comment>
<dbReference type="CDD" id="cd00165">
    <property type="entry name" value="S4"/>
    <property type="match status" value="1"/>
</dbReference>
<comment type="catalytic activity">
    <reaction evidence="1 6">
        <text>a uridine in RNA = a pseudouridine in RNA</text>
        <dbReference type="Rhea" id="RHEA:48348"/>
        <dbReference type="Rhea" id="RHEA-COMP:12068"/>
        <dbReference type="Rhea" id="RHEA-COMP:12069"/>
        <dbReference type="ChEBI" id="CHEBI:65314"/>
        <dbReference type="ChEBI" id="CHEBI:65315"/>
    </reaction>
</comment>
<dbReference type="EC" id="5.4.99.-" evidence="6"/>
<dbReference type="GO" id="GO:0003723">
    <property type="term" value="F:RNA binding"/>
    <property type="evidence" value="ECO:0007669"/>
    <property type="project" value="UniProtKB-KW"/>
</dbReference>
<keyword evidence="3 6" id="KW-0413">Isomerase</keyword>
<protein>
    <recommendedName>
        <fullName evidence="6">Pseudouridine synthase</fullName>
        <ecNumber evidence="6">5.4.99.-</ecNumber>
    </recommendedName>
</protein>
<dbReference type="Gene3D" id="3.10.290.10">
    <property type="entry name" value="RNA-binding S4 domain"/>
    <property type="match status" value="1"/>
</dbReference>
<evidence type="ECO:0000256" key="5">
    <source>
        <dbReference type="PROSITE-ProRule" id="PRU00182"/>
    </source>
</evidence>
<dbReference type="SUPFAM" id="SSF55120">
    <property type="entry name" value="Pseudouridine synthase"/>
    <property type="match status" value="1"/>
</dbReference>
<keyword evidence="9" id="KW-1185">Reference proteome</keyword>
<name>A0A1M7ASY8_9BACL</name>
<feature type="domain" description="Pseudouridine synthase RsuA/RluA-like" evidence="7">
    <location>
        <begin position="91"/>
        <end position="241"/>
    </location>
</feature>
<evidence type="ECO:0000256" key="3">
    <source>
        <dbReference type="ARBA" id="ARBA00023235"/>
    </source>
</evidence>
<dbReference type="GO" id="GO:0000455">
    <property type="term" value="P:enzyme-directed rRNA pseudouridine synthesis"/>
    <property type="evidence" value="ECO:0007669"/>
    <property type="project" value="TreeGrafter"/>
</dbReference>
<evidence type="ECO:0000256" key="1">
    <source>
        <dbReference type="ARBA" id="ARBA00000073"/>
    </source>
</evidence>
<comment type="function">
    <text evidence="6">Responsible for synthesis of pseudouridine from uracil.</text>
</comment>
<dbReference type="InterPro" id="IPR020103">
    <property type="entry name" value="PsdUridine_synth_cat_dom_sf"/>
</dbReference>
<dbReference type="NCBIfam" id="TIGR00005">
    <property type="entry name" value="rluA_subfam"/>
    <property type="match status" value="1"/>
</dbReference>
<dbReference type="OrthoDB" id="9807829at2"/>
<dbReference type="AlphaFoldDB" id="A0A1M7ASY8"/>
<dbReference type="GO" id="GO:0140098">
    <property type="term" value="F:catalytic activity, acting on RNA"/>
    <property type="evidence" value="ECO:0007669"/>
    <property type="project" value="UniProtKB-ARBA"/>
</dbReference>
<organism evidence="8 9">
    <name type="scientific">Lacicoccus alkaliphilus DSM 16010</name>
    <dbReference type="NCBI Taxonomy" id="1123231"/>
    <lineage>
        <taxon>Bacteria</taxon>
        <taxon>Bacillati</taxon>
        <taxon>Bacillota</taxon>
        <taxon>Bacilli</taxon>
        <taxon>Bacillales</taxon>
        <taxon>Salinicoccaceae</taxon>
        <taxon>Lacicoccus</taxon>
    </lineage>
</organism>
<dbReference type="InterPro" id="IPR006224">
    <property type="entry name" value="PsdUridine_synth_RluA-like_CS"/>
</dbReference>
<dbReference type="Gene3D" id="3.30.2350.10">
    <property type="entry name" value="Pseudouridine synthase"/>
    <property type="match status" value="1"/>
</dbReference>
<evidence type="ECO:0000256" key="2">
    <source>
        <dbReference type="ARBA" id="ARBA00010876"/>
    </source>
</evidence>
<dbReference type="RefSeq" id="WP_072707529.1">
    <property type="nucleotide sequence ID" value="NZ_FRCF01000002.1"/>
</dbReference>
<dbReference type="PANTHER" id="PTHR21600">
    <property type="entry name" value="MITOCHONDRIAL RNA PSEUDOURIDINE SYNTHASE"/>
    <property type="match status" value="1"/>
</dbReference>
<dbReference type="SUPFAM" id="SSF55174">
    <property type="entry name" value="Alpha-L RNA-binding motif"/>
    <property type="match status" value="1"/>
</dbReference>
<reference evidence="8 9" key="1">
    <citation type="submission" date="2016-11" db="EMBL/GenBank/DDBJ databases">
        <authorList>
            <person name="Jaros S."/>
            <person name="Januszkiewicz K."/>
            <person name="Wedrychowicz H."/>
        </authorList>
    </citation>
    <scope>NUCLEOTIDE SEQUENCE [LARGE SCALE GENOMIC DNA]</scope>
    <source>
        <strain evidence="8 9">DSM 16010</strain>
    </source>
</reference>
<dbReference type="Proteomes" id="UP000184206">
    <property type="component" value="Unassembled WGS sequence"/>
</dbReference>
<dbReference type="GO" id="GO:0009982">
    <property type="term" value="F:pseudouridine synthase activity"/>
    <property type="evidence" value="ECO:0007669"/>
    <property type="project" value="InterPro"/>
</dbReference>
<dbReference type="InterPro" id="IPR036986">
    <property type="entry name" value="S4_RNA-bd_sf"/>
</dbReference>
<dbReference type="InterPro" id="IPR006225">
    <property type="entry name" value="PsdUridine_synth_RluC/D"/>
</dbReference>
<evidence type="ECO:0000313" key="8">
    <source>
        <dbReference type="EMBL" id="SHL45757.1"/>
    </source>
</evidence>
<evidence type="ECO:0000313" key="9">
    <source>
        <dbReference type="Proteomes" id="UP000184206"/>
    </source>
</evidence>
<gene>
    <name evidence="8" type="ORF">SAMN02745189_00243</name>
</gene>
<evidence type="ECO:0000256" key="6">
    <source>
        <dbReference type="RuleBase" id="RU362028"/>
    </source>
</evidence>
<evidence type="ECO:0000256" key="4">
    <source>
        <dbReference type="PIRSR" id="PIRSR606225-1"/>
    </source>
</evidence>
<dbReference type="Pfam" id="PF00849">
    <property type="entry name" value="PseudoU_synth_2"/>
    <property type="match status" value="1"/>
</dbReference>